<protein>
    <recommendedName>
        <fullName evidence="3">Cytochrome c domain-containing protein</fullName>
    </recommendedName>
</protein>
<evidence type="ECO:0000313" key="2">
    <source>
        <dbReference type="Proteomes" id="UP001589733"/>
    </source>
</evidence>
<gene>
    <name evidence="1" type="ORF">ACFFLM_17840</name>
</gene>
<evidence type="ECO:0000313" key="1">
    <source>
        <dbReference type="EMBL" id="MFB9993823.1"/>
    </source>
</evidence>
<evidence type="ECO:0008006" key="3">
    <source>
        <dbReference type="Google" id="ProtNLM"/>
    </source>
</evidence>
<reference evidence="1 2" key="1">
    <citation type="submission" date="2024-09" db="EMBL/GenBank/DDBJ databases">
        <authorList>
            <person name="Sun Q."/>
            <person name="Mori K."/>
        </authorList>
    </citation>
    <scope>NUCLEOTIDE SEQUENCE [LARGE SCALE GENOMIC DNA]</scope>
    <source>
        <strain evidence="1 2">JCM 13503</strain>
    </source>
</reference>
<dbReference type="EMBL" id="JBHLYR010000057">
    <property type="protein sequence ID" value="MFB9993823.1"/>
    <property type="molecule type" value="Genomic_DNA"/>
</dbReference>
<proteinExistence type="predicted"/>
<dbReference type="Proteomes" id="UP001589733">
    <property type="component" value="Unassembled WGS sequence"/>
</dbReference>
<comment type="caution">
    <text evidence="1">The sequence shown here is derived from an EMBL/GenBank/DDBJ whole genome shotgun (WGS) entry which is preliminary data.</text>
</comment>
<organism evidence="1 2">
    <name type="scientific">Deinococcus oregonensis</name>
    <dbReference type="NCBI Taxonomy" id="1805970"/>
    <lineage>
        <taxon>Bacteria</taxon>
        <taxon>Thermotogati</taxon>
        <taxon>Deinococcota</taxon>
        <taxon>Deinococci</taxon>
        <taxon>Deinococcales</taxon>
        <taxon>Deinococcaceae</taxon>
        <taxon>Deinococcus</taxon>
    </lineage>
</organism>
<sequence>MAGVKKAGLNVQQKHVLGGILAFLVLATPVALALPKYRLQAITQFHLDDGSGLAALDRRVMSCSYCHVKDSGGAPWNPFGEAIRATFKANAEAGGKAKFPEVLYTLLESGADADGDTYPDALEVWAKTLPGDPGSKPTEALEVVQTAFEAAGGVEQFEPQQGQKK</sequence>
<keyword evidence="2" id="KW-1185">Reference proteome</keyword>
<accession>A0ABV6B250</accession>
<name>A0ABV6B250_9DEIO</name>